<dbReference type="Gene3D" id="1.10.10.10">
    <property type="entry name" value="Winged helix-like DNA-binding domain superfamily/Winged helix DNA-binding domain"/>
    <property type="match status" value="1"/>
</dbReference>
<evidence type="ECO:0000313" key="8">
    <source>
        <dbReference type="Proteomes" id="UP000706039"/>
    </source>
</evidence>
<keyword evidence="4" id="KW-0804">Transcription</keyword>
<dbReference type="NCBIfam" id="TIGR02937">
    <property type="entry name" value="sigma70-ECF"/>
    <property type="match status" value="1"/>
</dbReference>
<dbReference type="RefSeq" id="WP_222989857.1">
    <property type="nucleotide sequence ID" value="NZ_JAINVV010000004.1"/>
</dbReference>
<sequence>MRPSAMLRSHLIAVADRRTTSALYGTHRAALVDYAAGIVGGRAQAEDVVQDAWLRIEQVERGRMLEEPLRYFYRVVRNLALDRRRALKRETRQDGTDSTAEIAEIQDEAPSPEDVALDRDELKRVVERMATLPERTRTALIMHRVEGRKLREIAEHLGISIALAHALVADGMRHCGRAVAR</sequence>
<evidence type="ECO:0000256" key="4">
    <source>
        <dbReference type="ARBA" id="ARBA00023163"/>
    </source>
</evidence>
<accession>A0ABS7PNB8</accession>
<organism evidence="7 8">
    <name type="scientific">Sphingomonas colocasiae</name>
    <dbReference type="NCBI Taxonomy" id="1848973"/>
    <lineage>
        <taxon>Bacteria</taxon>
        <taxon>Pseudomonadati</taxon>
        <taxon>Pseudomonadota</taxon>
        <taxon>Alphaproteobacteria</taxon>
        <taxon>Sphingomonadales</taxon>
        <taxon>Sphingomonadaceae</taxon>
        <taxon>Sphingomonas</taxon>
    </lineage>
</organism>
<comment type="caution">
    <text evidence="7">The sequence shown here is derived from an EMBL/GenBank/DDBJ whole genome shotgun (WGS) entry which is preliminary data.</text>
</comment>
<dbReference type="Pfam" id="PF04542">
    <property type="entry name" value="Sigma70_r2"/>
    <property type="match status" value="1"/>
</dbReference>
<keyword evidence="8" id="KW-1185">Reference proteome</keyword>
<dbReference type="SUPFAM" id="SSF88659">
    <property type="entry name" value="Sigma3 and sigma4 domains of RNA polymerase sigma factors"/>
    <property type="match status" value="1"/>
</dbReference>
<feature type="domain" description="RNA polymerase sigma factor 70 region 4 type 2" evidence="6">
    <location>
        <begin position="124"/>
        <end position="175"/>
    </location>
</feature>
<dbReference type="PANTHER" id="PTHR43133">
    <property type="entry name" value="RNA POLYMERASE ECF-TYPE SIGMA FACTO"/>
    <property type="match status" value="1"/>
</dbReference>
<gene>
    <name evidence="7" type="ORF">K7G82_10910</name>
</gene>
<reference evidence="7 8" key="1">
    <citation type="submission" date="2021-08" db="EMBL/GenBank/DDBJ databases">
        <authorList>
            <person name="Tuo L."/>
        </authorList>
    </citation>
    <scope>NUCLEOTIDE SEQUENCE [LARGE SCALE GENOMIC DNA]</scope>
    <source>
        <strain evidence="7 8">JCM 31229</strain>
    </source>
</reference>
<evidence type="ECO:0000256" key="2">
    <source>
        <dbReference type="ARBA" id="ARBA00023015"/>
    </source>
</evidence>
<dbReference type="Gene3D" id="1.10.1740.10">
    <property type="match status" value="1"/>
</dbReference>
<name>A0ABS7PNB8_9SPHN</name>
<comment type="similarity">
    <text evidence="1">Belongs to the sigma-70 factor family. ECF subfamily.</text>
</comment>
<evidence type="ECO:0000256" key="3">
    <source>
        <dbReference type="ARBA" id="ARBA00023082"/>
    </source>
</evidence>
<dbReference type="InterPro" id="IPR013249">
    <property type="entry name" value="RNA_pol_sigma70_r4_t2"/>
</dbReference>
<dbReference type="EMBL" id="JAINVV010000004">
    <property type="protein sequence ID" value="MBY8822805.1"/>
    <property type="molecule type" value="Genomic_DNA"/>
</dbReference>
<evidence type="ECO:0000259" key="5">
    <source>
        <dbReference type="Pfam" id="PF04542"/>
    </source>
</evidence>
<dbReference type="InterPro" id="IPR036388">
    <property type="entry name" value="WH-like_DNA-bd_sf"/>
</dbReference>
<keyword evidence="3" id="KW-0731">Sigma factor</keyword>
<keyword evidence="2" id="KW-0805">Transcription regulation</keyword>
<evidence type="ECO:0000256" key="1">
    <source>
        <dbReference type="ARBA" id="ARBA00010641"/>
    </source>
</evidence>
<dbReference type="InterPro" id="IPR013325">
    <property type="entry name" value="RNA_pol_sigma_r2"/>
</dbReference>
<dbReference type="InterPro" id="IPR039425">
    <property type="entry name" value="RNA_pol_sigma-70-like"/>
</dbReference>
<evidence type="ECO:0000259" key="6">
    <source>
        <dbReference type="Pfam" id="PF08281"/>
    </source>
</evidence>
<dbReference type="Pfam" id="PF08281">
    <property type="entry name" value="Sigma70_r4_2"/>
    <property type="match status" value="1"/>
</dbReference>
<dbReference type="PANTHER" id="PTHR43133:SF63">
    <property type="entry name" value="RNA POLYMERASE SIGMA FACTOR FECI-RELATED"/>
    <property type="match status" value="1"/>
</dbReference>
<protein>
    <submittedName>
        <fullName evidence="7">Sigma-70 family RNA polymerase sigma factor</fullName>
    </submittedName>
</protein>
<dbReference type="InterPro" id="IPR007627">
    <property type="entry name" value="RNA_pol_sigma70_r2"/>
</dbReference>
<dbReference type="InterPro" id="IPR013324">
    <property type="entry name" value="RNA_pol_sigma_r3/r4-like"/>
</dbReference>
<dbReference type="Proteomes" id="UP000706039">
    <property type="component" value="Unassembled WGS sequence"/>
</dbReference>
<dbReference type="InterPro" id="IPR014284">
    <property type="entry name" value="RNA_pol_sigma-70_dom"/>
</dbReference>
<evidence type="ECO:0000313" key="7">
    <source>
        <dbReference type="EMBL" id="MBY8822805.1"/>
    </source>
</evidence>
<proteinExistence type="inferred from homology"/>
<dbReference type="SUPFAM" id="SSF88946">
    <property type="entry name" value="Sigma2 domain of RNA polymerase sigma factors"/>
    <property type="match status" value="1"/>
</dbReference>
<feature type="domain" description="RNA polymerase sigma-70 region 2" evidence="5">
    <location>
        <begin position="23"/>
        <end position="89"/>
    </location>
</feature>